<proteinExistence type="predicted"/>
<protein>
    <submittedName>
        <fullName evidence="1">Uncharacterized protein</fullName>
    </submittedName>
</protein>
<evidence type="ECO:0000313" key="2">
    <source>
        <dbReference type="Proteomes" id="UP000467148"/>
    </source>
</evidence>
<reference evidence="1 2" key="1">
    <citation type="journal article" date="2019" name="Emerg. Microbes Infect.">
        <title>Comprehensive subspecies identification of 175 nontuberculous mycobacteria species based on 7547 genomic profiles.</title>
        <authorList>
            <person name="Matsumoto Y."/>
            <person name="Kinjo T."/>
            <person name="Motooka D."/>
            <person name="Nabeya D."/>
            <person name="Jung N."/>
            <person name="Uechi K."/>
            <person name="Horii T."/>
            <person name="Iida T."/>
            <person name="Fujita J."/>
            <person name="Nakamura S."/>
        </authorList>
    </citation>
    <scope>NUCLEOTIDE SEQUENCE [LARGE SCALE GENOMIC DNA]</scope>
    <source>
        <strain evidence="1 2">JCM 30396</strain>
    </source>
</reference>
<name>A0A7I7T9N6_9MYCO</name>
<keyword evidence="2" id="KW-1185">Reference proteome</keyword>
<sequence length="84" mass="9520">MANSFNHVYMWLRENPEYAKNYQGRQGVRTELLEGRLMVAESNIHTSALLDMVAVESRMGVYDMMVCAGFVDCDCYAVYRGVAA</sequence>
<organism evidence="1 2">
    <name type="scientific">Mycolicibacterium helvum</name>
    <dbReference type="NCBI Taxonomy" id="1534349"/>
    <lineage>
        <taxon>Bacteria</taxon>
        <taxon>Bacillati</taxon>
        <taxon>Actinomycetota</taxon>
        <taxon>Actinomycetes</taxon>
        <taxon>Mycobacteriales</taxon>
        <taxon>Mycobacteriaceae</taxon>
        <taxon>Mycolicibacterium</taxon>
    </lineage>
</organism>
<accession>A0A7I7T9N6</accession>
<evidence type="ECO:0000313" key="1">
    <source>
        <dbReference type="EMBL" id="BBY65700.1"/>
    </source>
</evidence>
<dbReference type="Proteomes" id="UP000467148">
    <property type="component" value="Chromosome"/>
</dbReference>
<dbReference type="EMBL" id="AP022596">
    <property type="protein sequence ID" value="BBY65700.1"/>
    <property type="molecule type" value="Genomic_DNA"/>
</dbReference>
<dbReference type="KEGG" id="mhev:MHEL_39430"/>
<dbReference type="RefSeq" id="WP_163749739.1">
    <property type="nucleotide sequence ID" value="NZ_AP022596.1"/>
</dbReference>
<dbReference type="AlphaFoldDB" id="A0A7I7T9N6"/>
<gene>
    <name evidence="1" type="ORF">MHEL_39430</name>
</gene>